<geneLocation type="plasmid" evidence="1">
    <name>pRGFK1102</name>
</geneLocation>
<keyword evidence="1" id="KW-0614">Plasmid</keyword>
<accession>A0A0H5Q4V0</accession>
<proteinExistence type="predicted"/>
<evidence type="ECO:0000313" key="1">
    <source>
        <dbReference type="EMBL" id="CRY96470.1"/>
    </source>
</evidence>
<sequence length="75" mass="8717">MAKKRVNISVSSDTEQRLKQYSLEHHTTVSQAITDWIWSVDVKIENKAEEHDGEEFDFEILNEEVELGFGFGNIF</sequence>
<reference evidence="1" key="2">
    <citation type="submission" date="2015-07" db="EMBL/GenBank/DDBJ databases">
        <title>Plasmids, circular viruses and viroids from rat gut.</title>
        <authorList>
            <person name="Jorgensen T.J."/>
            <person name="Hansen M.A."/>
            <person name="Xu Z."/>
            <person name="Tabak M.A."/>
            <person name="Sorensen S.J."/>
            <person name="Hansen L.H."/>
        </authorList>
    </citation>
    <scope>NUCLEOTIDE SEQUENCE</scope>
    <source>
        <plasmid evidence="1">pRGFK1102</plasmid>
    </source>
</reference>
<protein>
    <recommendedName>
        <fullName evidence="2">Ribbon-helix-helix protein CopG domain-containing protein</fullName>
    </recommendedName>
</protein>
<name>A0A0H5Q4V0_9ZZZZ</name>
<dbReference type="EMBL" id="LN853683">
    <property type="protein sequence ID" value="CRY96470.1"/>
    <property type="molecule type" value="Genomic_DNA"/>
</dbReference>
<reference evidence="1" key="1">
    <citation type="submission" date="2015-06" db="EMBL/GenBank/DDBJ databases">
        <authorList>
            <person name="Joergensen T."/>
        </authorList>
    </citation>
    <scope>NUCLEOTIDE SEQUENCE</scope>
    <source>
        <plasmid evidence="1">pRGFK1102</plasmid>
    </source>
</reference>
<evidence type="ECO:0008006" key="2">
    <source>
        <dbReference type="Google" id="ProtNLM"/>
    </source>
</evidence>
<dbReference type="AlphaFoldDB" id="A0A0H5Q4V0"/>
<organism evidence="1">
    <name type="scientific">uncultured prokaryote</name>
    <dbReference type="NCBI Taxonomy" id="198431"/>
    <lineage>
        <taxon>unclassified sequences</taxon>
        <taxon>environmental samples</taxon>
    </lineage>
</organism>